<dbReference type="EMBL" id="LN891013">
    <property type="protein sequence ID" value="CUS11711.1"/>
    <property type="molecule type" value="Genomic_DNA"/>
</dbReference>
<evidence type="ECO:0000313" key="1">
    <source>
        <dbReference type="EMBL" id="CUS11711.1"/>
    </source>
</evidence>
<feature type="non-terminal residue" evidence="1">
    <location>
        <position position="1"/>
    </location>
</feature>
<dbReference type="AlphaFoldDB" id="A0A292PY45"/>
<sequence length="49" mass="5691">YTKRTAISSNIICRIHHPLLTSLTPHREGKKKKRTTQIAIYLPTYSCYS</sequence>
<evidence type="ECO:0000313" key="2">
    <source>
        <dbReference type="Proteomes" id="UP001412239"/>
    </source>
</evidence>
<reference evidence="1" key="1">
    <citation type="submission" date="2015-10" db="EMBL/GenBank/DDBJ databases">
        <authorList>
            <person name="Regsiter A."/>
            <person name="william w."/>
        </authorList>
    </citation>
    <scope>NUCLEOTIDE SEQUENCE</scope>
    <source>
        <strain evidence="1">Montdore</strain>
    </source>
</reference>
<protein>
    <submittedName>
        <fullName evidence="1">Uncharacterized protein</fullName>
    </submittedName>
</protein>
<dbReference type="Proteomes" id="UP001412239">
    <property type="component" value="Unassembled WGS sequence"/>
</dbReference>
<organism evidence="1 2">
    <name type="scientific">Tuber aestivum</name>
    <name type="common">summer truffle</name>
    <dbReference type="NCBI Taxonomy" id="59557"/>
    <lineage>
        <taxon>Eukaryota</taxon>
        <taxon>Fungi</taxon>
        <taxon>Dikarya</taxon>
        <taxon>Ascomycota</taxon>
        <taxon>Pezizomycotina</taxon>
        <taxon>Pezizomycetes</taxon>
        <taxon>Pezizales</taxon>
        <taxon>Tuberaceae</taxon>
        <taxon>Tuber</taxon>
    </lineage>
</organism>
<proteinExistence type="predicted"/>
<name>A0A292PY45_9PEZI</name>
<gene>
    <name evidence="1" type="ORF">GSTUAT00004166001</name>
</gene>
<accession>A0A292PY45</accession>
<keyword evidence="2" id="KW-1185">Reference proteome</keyword>